<reference evidence="1 2" key="1">
    <citation type="submission" date="2020-02" db="EMBL/GenBank/DDBJ databases">
        <title>Draft genome sequence of Haematococcus lacustris strain NIES-144.</title>
        <authorList>
            <person name="Morimoto D."/>
            <person name="Nakagawa S."/>
            <person name="Yoshida T."/>
            <person name="Sawayama S."/>
        </authorList>
    </citation>
    <scope>NUCLEOTIDE SEQUENCE [LARGE SCALE GENOMIC DNA]</scope>
    <source>
        <strain evidence="1 2">NIES-144</strain>
    </source>
</reference>
<comment type="caution">
    <text evidence="1">The sequence shown here is derived from an EMBL/GenBank/DDBJ whole genome shotgun (WGS) entry which is preliminary data.</text>
</comment>
<dbReference type="Proteomes" id="UP000485058">
    <property type="component" value="Unassembled WGS sequence"/>
</dbReference>
<proteinExistence type="predicted"/>
<accession>A0A6A0A3B5</accession>
<protein>
    <submittedName>
        <fullName evidence="1">Uncharacterized protein</fullName>
    </submittedName>
</protein>
<organism evidence="1 2">
    <name type="scientific">Haematococcus lacustris</name>
    <name type="common">Green alga</name>
    <name type="synonym">Haematococcus pluvialis</name>
    <dbReference type="NCBI Taxonomy" id="44745"/>
    <lineage>
        <taxon>Eukaryota</taxon>
        <taxon>Viridiplantae</taxon>
        <taxon>Chlorophyta</taxon>
        <taxon>core chlorophytes</taxon>
        <taxon>Chlorophyceae</taxon>
        <taxon>CS clade</taxon>
        <taxon>Chlamydomonadales</taxon>
        <taxon>Haematococcaceae</taxon>
        <taxon>Haematococcus</taxon>
    </lineage>
</organism>
<sequence>MAASTNPDGSAAGRAGACCAEYELSVSSGAGWALPLAAQRFSLAVKATELYPNPCKHALHLNTSPHHNTTYVGGAVGG</sequence>
<gene>
    <name evidence="1" type="ORF">HaLaN_21986</name>
</gene>
<evidence type="ECO:0000313" key="2">
    <source>
        <dbReference type="Proteomes" id="UP000485058"/>
    </source>
</evidence>
<evidence type="ECO:0000313" key="1">
    <source>
        <dbReference type="EMBL" id="GFH24232.1"/>
    </source>
</evidence>
<keyword evidence="2" id="KW-1185">Reference proteome</keyword>
<dbReference type="AlphaFoldDB" id="A0A6A0A3B5"/>
<dbReference type="EMBL" id="BLLF01002478">
    <property type="protein sequence ID" value="GFH24232.1"/>
    <property type="molecule type" value="Genomic_DNA"/>
</dbReference>
<name>A0A6A0A3B5_HAELA</name>